<protein>
    <submittedName>
        <fullName evidence="2">Uncharacterized protein</fullName>
    </submittedName>
</protein>
<reference evidence="3" key="2">
    <citation type="submission" date="2012-08" db="EMBL/GenBank/DDBJ databases">
        <title>Whole-genome sequence of Nocardiopsis alba strain ATCC BAA-2165 associated with honeybees.</title>
        <authorList>
            <person name="Qiao J."/>
            <person name="Chen L."/>
            <person name="Li Y."/>
            <person name="Wang J."/>
            <person name="Zhang W."/>
            <person name="Chen S."/>
        </authorList>
    </citation>
    <scope>NUCLEOTIDE SEQUENCE [LARGE SCALE GENOMIC DNA]</scope>
    <source>
        <strain evidence="3">ATCC BAA-2165 / BE74</strain>
    </source>
</reference>
<feature type="region of interest" description="Disordered" evidence="1">
    <location>
        <begin position="1"/>
        <end position="38"/>
    </location>
</feature>
<dbReference type="STRING" id="1205910.B005_1651"/>
<dbReference type="EMBL" id="CP003788">
    <property type="protein sequence ID" value="AFR08399.1"/>
    <property type="molecule type" value="Genomic_DNA"/>
</dbReference>
<evidence type="ECO:0000313" key="2">
    <source>
        <dbReference type="EMBL" id="AFR08399.1"/>
    </source>
</evidence>
<feature type="compositionally biased region" description="Basic and acidic residues" evidence="1">
    <location>
        <begin position="22"/>
        <end position="38"/>
    </location>
</feature>
<dbReference type="KEGG" id="nal:B005_1651"/>
<dbReference type="HOGENOM" id="CLU_3330728_0_0_11"/>
<name>J7LC48_NOCAA</name>
<organism evidence="2 3">
    <name type="scientific">Nocardiopsis alba (strain ATCC BAA-2165 / BE74)</name>
    <dbReference type="NCBI Taxonomy" id="1205910"/>
    <lineage>
        <taxon>Bacteria</taxon>
        <taxon>Bacillati</taxon>
        <taxon>Actinomycetota</taxon>
        <taxon>Actinomycetes</taxon>
        <taxon>Streptosporangiales</taxon>
        <taxon>Nocardiopsidaceae</taxon>
        <taxon>Nocardiopsis</taxon>
    </lineage>
</organism>
<evidence type="ECO:0000256" key="1">
    <source>
        <dbReference type="SAM" id="MobiDB-lite"/>
    </source>
</evidence>
<accession>J7LC48</accession>
<gene>
    <name evidence="2" type="ordered locus">B005_1651</name>
</gene>
<sequence length="38" mass="4311">MIIQACTPLRPPRFHPGSRPSKTPEKRGGDGRVNRKRL</sequence>
<reference evidence="2 3" key="1">
    <citation type="journal article" date="2012" name="J. Bacteriol.">
        <title>Whole-Genome Sequence of Nocardiopsis alba Strain ATCC BAA-2165, Associated with Honeybees.</title>
        <authorList>
            <person name="Qiao J."/>
            <person name="Chen L."/>
            <person name="Li Y."/>
            <person name="Wang J."/>
            <person name="Zhang W."/>
            <person name="Chen S."/>
        </authorList>
    </citation>
    <scope>NUCLEOTIDE SEQUENCE [LARGE SCALE GENOMIC DNA]</scope>
    <source>
        <strain evidence="3">ATCC BAA-2165 / BE74</strain>
    </source>
</reference>
<proteinExistence type="predicted"/>
<evidence type="ECO:0000313" key="3">
    <source>
        <dbReference type="Proteomes" id="UP000003779"/>
    </source>
</evidence>
<dbReference type="AlphaFoldDB" id="J7LC48"/>
<dbReference type="Proteomes" id="UP000003779">
    <property type="component" value="Chromosome"/>
</dbReference>